<evidence type="ECO:0000256" key="1">
    <source>
        <dbReference type="SAM" id="SignalP"/>
    </source>
</evidence>
<proteinExistence type="predicted"/>
<keyword evidence="1" id="KW-0732">Signal</keyword>
<reference evidence="2" key="1">
    <citation type="submission" date="2023-07" db="EMBL/GenBank/DDBJ databases">
        <authorList>
            <person name="Aktuganov G."/>
            <person name="Boyko T."/>
            <person name="Delegan Y."/>
            <person name="Galimzianova N."/>
            <person name="Gilvanova E."/>
            <person name="Korobov V."/>
            <person name="Kuzmina L."/>
            <person name="Melentiev A."/>
            <person name="Milman P."/>
            <person name="Ryabova A."/>
            <person name="Stupak E."/>
            <person name="Yasakov T."/>
            <person name="Zharikova N."/>
            <person name="Zhurenko E."/>
        </authorList>
    </citation>
    <scope>NUCLEOTIDE SEQUENCE</scope>
    <source>
        <strain evidence="2">IB-739</strain>
    </source>
</reference>
<protein>
    <submittedName>
        <fullName evidence="2">Uncharacterized protein</fullName>
    </submittedName>
</protein>
<feature type="chain" id="PRO_5045055232" evidence="1">
    <location>
        <begin position="23"/>
        <end position="123"/>
    </location>
</feature>
<gene>
    <name evidence="2" type="ORF">Q3C12_00650</name>
</gene>
<accession>A0ABT8V247</accession>
<comment type="caution">
    <text evidence="2">The sequence shown here is derived from an EMBL/GenBank/DDBJ whole genome shotgun (WGS) entry which is preliminary data.</text>
</comment>
<sequence>MKGKVVVVASALLVAMTGSALAGYDSNRTTTGGVEVKGTLDFDGSTARVKTHTVDRTNKVEYLYAEVAIRDASGNAIAEDWNSDSDDDYVTRSVTADGGIYATGKHEVANNGDTDIFYTTTTD</sequence>
<organism evidence="2 3">
    <name type="scientific">Paenibacillus ehimensis</name>
    <dbReference type="NCBI Taxonomy" id="79264"/>
    <lineage>
        <taxon>Bacteria</taxon>
        <taxon>Bacillati</taxon>
        <taxon>Bacillota</taxon>
        <taxon>Bacilli</taxon>
        <taxon>Bacillales</taxon>
        <taxon>Paenibacillaceae</taxon>
        <taxon>Paenibacillus</taxon>
    </lineage>
</organism>
<dbReference type="Proteomes" id="UP001168883">
    <property type="component" value="Unassembled WGS sequence"/>
</dbReference>
<keyword evidence="3" id="KW-1185">Reference proteome</keyword>
<name>A0ABT8V247_9BACL</name>
<evidence type="ECO:0000313" key="3">
    <source>
        <dbReference type="Proteomes" id="UP001168883"/>
    </source>
</evidence>
<feature type="signal peptide" evidence="1">
    <location>
        <begin position="1"/>
        <end position="22"/>
    </location>
</feature>
<dbReference type="RefSeq" id="WP_302876982.1">
    <property type="nucleotide sequence ID" value="NZ_JARLKN010000039.1"/>
</dbReference>
<evidence type="ECO:0000313" key="2">
    <source>
        <dbReference type="EMBL" id="MDO3675493.1"/>
    </source>
</evidence>
<dbReference type="EMBL" id="JAUMKJ010000001">
    <property type="protein sequence ID" value="MDO3675493.1"/>
    <property type="molecule type" value="Genomic_DNA"/>
</dbReference>